<dbReference type="PROSITE" id="PS50977">
    <property type="entry name" value="HTH_TETR_2"/>
    <property type="match status" value="1"/>
</dbReference>
<feature type="domain" description="HTH tetR-type" evidence="6">
    <location>
        <begin position="8"/>
        <end position="68"/>
    </location>
</feature>
<evidence type="ECO:0000256" key="5">
    <source>
        <dbReference type="PROSITE-ProRule" id="PRU00335"/>
    </source>
</evidence>
<organism evidence="7 8">
    <name type="scientific">Streptomyces stramineus</name>
    <dbReference type="NCBI Taxonomy" id="173861"/>
    <lineage>
        <taxon>Bacteria</taxon>
        <taxon>Bacillati</taxon>
        <taxon>Actinomycetota</taxon>
        <taxon>Actinomycetes</taxon>
        <taxon>Kitasatosporales</taxon>
        <taxon>Streptomycetaceae</taxon>
        <taxon>Streptomyces</taxon>
    </lineage>
</organism>
<evidence type="ECO:0000313" key="8">
    <source>
        <dbReference type="Proteomes" id="UP001499895"/>
    </source>
</evidence>
<dbReference type="PANTHER" id="PTHR30055:SF234">
    <property type="entry name" value="HTH-TYPE TRANSCRIPTIONAL REGULATOR BETI"/>
    <property type="match status" value="1"/>
</dbReference>
<evidence type="ECO:0000256" key="3">
    <source>
        <dbReference type="ARBA" id="ARBA00023125"/>
    </source>
</evidence>
<keyword evidence="8" id="KW-1185">Reference proteome</keyword>
<evidence type="ECO:0000256" key="1">
    <source>
        <dbReference type="ARBA" id="ARBA00022491"/>
    </source>
</evidence>
<dbReference type="InterPro" id="IPR039538">
    <property type="entry name" value="BetI_C"/>
</dbReference>
<dbReference type="InterPro" id="IPR001647">
    <property type="entry name" value="HTH_TetR"/>
</dbReference>
<keyword evidence="1" id="KW-0678">Repressor</keyword>
<dbReference type="Pfam" id="PF13977">
    <property type="entry name" value="TetR_C_6"/>
    <property type="match status" value="1"/>
</dbReference>
<comment type="caution">
    <text evidence="7">The sequence shown here is derived from an EMBL/GenBank/DDBJ whole genome shotgun (WGS) entry which is preliminary data.</text>
</comment>
<dbReference type="InterPro" id="IPR036271">
    <property type="entry name" value="Tet_transcr_reg_TetR-rel_C_sf"/>
</dbReference>
<accession>A0ABP3K9H4</accession>
<evidence type="ECO:0000256" key="2">
    <source>
        <dbReference type="ARBA" id="ARBA00023015"/>
    </source>
</evidence>
<dbReference type="SUPFAM" id="SSF48498">
    <property type="entry name" value="Tetracyclin repressor-like, C-terminal domain"/>
    <property type="match status" value="1"/>
</dbReference>
<name>A0ABP3K9H4_9ACTN</name>
<dbReference type="RefSeq" id="WP_344092666.1">
    <property type="nucleotide sequence ID" value="NZ_BAAAHB010000046.1"/>
</dbReference>
<dbReference type="Pfam" id="PF00440">
    <property type="entry name" value="TetR_N"/>
    <property type="match status" value="1"/>
</dbReference>
<protein>
    <submittedName>
        <fullName evidence="7">TetR/AcrR family transcriptional regulator</fullName>
    </submittedName>
</protein>
<dbReference type="EMBL" id="BAAAHB010000046">
    <property type="protein sequence ID" value="GAA0474276.1"/>
    <property type="molecule type" value="Genomic_DNA"/>
</dbReference>
<keyword evidence="2" id="KW-0805">Transcription regulation</keyword>
<proteinExistence type="predicted"/>
<dbReference type="Proteomes" id="UP001499895">
    <property type="component" value="Unassembled WGS sequence"/>
</dbReference>
<dbReference type="InterPro" id="IPR050109">
    <property type="entry name" value="HTH-type_TetR-like_transc_reg"/>
</dbReference>
<evidence type="ECO:0000313" key="7">
    <source>
        <dbReference type="EMBL" id="GAA0474276.1"/>
    </source>
</evidence>
<keyword evidence="4" id="KW-0804">Transcription</keyword>
<evidence type="ECO:0000259" key="6">
    <source>
        <dbReference type="PROSITE" id="PS50977"/>
    </source>
</evidence>
<gene>
    <name evidence="7" type="ORF">GCM10009544_40370</name>
</gene>
<sequence>MPKRVDHEERRRRIAEALWRIACARGLDRASLRDVAAEAGISLGQLQHYFSSKEEMLVFALRHISDLAARRVSKRIGALPGSPGPREVLRESLIEMLPMDADSRAGNLVQVAYFVRALHDERLRDNAQEGIPALRDFFAGQVRSGVERGEIAADRDPETEAMLLIALVDGLTAYTLLEVWSPEGALRLLDAHLDRLFTGRPPAGSGVPGVPAAGAGEPG</sequence>
<dbReference type="SUPFAM" id="SSF46689">
    <property type="entry name" value="Homeodomain-like"/>
    <property type="match status" value="1"/>
</dbReference>
<reference evidence="8" key="1">
    <citation type="journal article" date="2019" name="Int. J. Syst. Evol. Microbiol.">
        <title>The Global Catalogue of Microorganisms (GCM) 10K type strain sequencing project: providing services to taxonomists for standard genome sequencing and annotation.</title>
        <authorList>
            <consortium name="The Broad Institute Genomics Platform"/>
            <consortium name="The Broad Institute Genome Sequencing Center for Infectious Disease"/>
            <person name="Wu L."/>
            <person name="Ma J."/>
        </authorList>
    </citation>
    <scope>NUCLEOTIDE SEQUENCE [LARGE SCALE GENOMIC DNA]</scope>
    <source>
        <strain evidence="8">JCM 10649</strain>
    </source>
</reference>
<feature type="DNA-binding region" description="H-T-H motif" evidence="5">
    <location>
        <begin position="31"/>
        <end position="50"/>
    </location>
</feature>
<keyword evidence="3 5" id="KW-0238">DNA-binding</keyword>
<dbReference type="InterPro" id="IPR009057">
    <property type="entry name" value="Homeodomain-like_sf"/>
</dbReference>
<dbReference type="PANTHER" id="PTHR30055">
    <property type="entry name" value="HTH-TYPE TRANSCRIPTIONAL REGULATOR RUTR"/>
    <property type="match status" value="1"/>
</dbReference>
<evidence type="ECO:0000256" key="4">
    <source>
        <dbReference type="ARBA" id="ARBA00023163"/>
    </source>
</evidence>
<dbReference type="Gene3D" id="1.10.357.10">
    <property type="entry name" value="Tetracycline Repressor, domain 2"/>
    <property type="match status" value="1"/>
</dbReference>